<comment type="caution">
    <text evidence="3">The sequence shown here is derived from an EMBL/GenBank/DDBJ whole genome shotgun (WGS) entry which is preliminary data.</text>
</comment>
<dbReference type="Proteomes" id="UP000325313">
    <property type="component" value="Unassembled WGS sequence"/>
</dbReference>
<feature type="chain" id="PRO_5036138300" evidence="1">
    <location>
        <begin position="22"/>
        <end position="593"/>
    </location>
</feature>
<evidence type="ECO:0000313" key="3">
    <source>
        <dbReference type="EMBL" id="KAA1134297.1"/>
    </source>
</evidence>
<evidence type="ECO:0000313" key="4">
    <source>
        <dbReference type="Proteomes" id="UP000324748"/>
    </source>
</evidence>
<sequence>MLLQSLLLSLWFIAIPTGCSKLVEPPIAAIHMGDQGRCPGPKSSRLCALEEPLESKPQSLTAMKKFHMRLVSKLNLNTLGQKRRLNKAILKNPQAGHSASSRRSYLQKQWGIHQEQMELFAKSSDKLLKHQKELKRQLKWLRKNRKNKYDTSMARKLVEESQREISMFKGFRLLKLSNLDPKASSEKMIPFLLSEKDKSLVKKLKDLPDELSLTIFNMALQGFAEASLKKLSKLITEFSLQFKDPELESESFNSLTAWYYVFHTIDFFLQNEFITQEQHRNILQEYKMFRELIYYTSNLFKIQSGVNFDNNLLALTKHWYWTSDKNPFSDLRSKGQERVIEFVSILERIKQNVENLTKHHPKSEDSFQRISNMVSSPDYFNTYKYIHGSNSPVSYEDGSVQLGHQVLTDPKGFISATQKFIHQVISHSEIEFGHFFVMNEGQIDVCVSICYLLGFIERDLSLGITKELINEMLFLNEPNVENSLQEAQDQTKDVIKLVFLTSRYQMLRKITYRYWDITKNLSGESIDKLPYNRSIYQGYLKTLREILTDFKDVNLRCSSSDLRLRKFNIDFVYEIQLVEMNGEIGLNYLESKA</sequence>
<proteinExistence type="predicted"/>
<dbReference type="Proteomes" id="UP000324748">
    <property type="component" value="Unassembled WGS sequence"/>
</dbReference>
<name>A0A5B0S8Y2_PUCGR</name>
<dbReference type="AlphaFoldDB" id="A0A5B0S8Y2"/>
<keyword evidence="4" id="KW-1185">Reference proteome</keyword>
<evidence type="ECO:0000256" key="1">
    <source>
        <dbReference type="SAM" id="SignalP"/>
    </source>
</evidence>
<feature type="signal peptide" evidence="1">
    <location>
        <begin position="1"/>
        <end position="21"/>
    </location>
</feature>
<gene>
    <name evidence="2" type="ORF">PGT21_050174</name>
    <name evidence="3" type="ORF">PGTUg99_034829</name>
</gene>
<keyword evidence="1" id="KW-0732">Signal</keyword>
<accession>A0A5B0S8Y2</accession>
<dbReference type="EMBL" id="VDEP01000069">
    <property type="protein sequence ID" value="KAA1134297.1"/>
    <property type="molecule type" value="Genomic_DNA"/>
</dbReference>
<dbReference type="EMBL" id="VSWC01000066">
    <property type="protein sequence ID" value="KAA1097355.1"/>
    <property type="molecule type" value="Genomic_DNA"/>
</dbReference>
<reference evidence="4 5" key="1">
    <citation type="submission" date="2019-05" db="EMBL/GenBank/DDBJ databases">
        <title>Emergence of the Ug99 lineage of the wheat stem rust pathogen through somatic hybridization.</title>
        <authorList>
            <person name="Li F."/>
            <person name="Upadhyaya N.M."/>
            <person name="Sperschneider J."/>
            <person name="Matny O."/>
            <person name="Nguyen-Phuc H."/>
            <person name="Mago R."/>
            <person name="Raley C."/>
            <person name="Miller M.E."/>
            <person name="Silverstein K.A.T."/>
            <person name="Henningsen E."/>
            <person name="Hirsch C.D."/>
            <person name="Visser B."/>
            <person name="Pretorius Z.A."/>
            <person name="Steffenson B.J."/>
            <person name="Schwessinger B."/>
            <person name="Dodds P.N."/>
            <person name="Figueroa M."/>
        </authorList>
    </citation>
    <scope>NUCLEOTIDE SEQUENCE [LARGE SCALE GENOMIC DNA]</scope>
    <source>
        <strain evidence="2">21-0</strain>
        <strain evidence="3 5">Ug99</strain>
    </source>
</reference>
<organism evidence="3 5">
    <name type="scientific">Puccinia graminis f. sp. tritici</name>
    <dbReference type="NCBI Taxonomy" id="56615"/>
    <lineage>
        <taxon>Eukaryota</taxon>
        <taxon>Fungi</taxon>
        <taxon>Dikarya</taxon>
        <taxon>Basidiomycota</taxon>
        <taxon>Pucciniomycotina</taxon>
        <taxon>Pucciniomycetes</taxon>
        <taxon>Pucciniales</taxon>
        <taxon>Pucciniaceae</taxon>
        <taxon>Puccinia</taxon>
    </lineage>
</organism>
<dbReference type="OrthoDB" id="2518442at2759"/>
<evidence type="ECO:0000313" key="5">
    <source>
        <dbReference type="Proteomes" id="UP000325313"/>
    </source>
</evidence>
<evidence type="ECO:0000313" key="2">
    <source>
        <dbReference type="EMBL" id="KAA1097355.1"/>
    </source>
</evidence>
<protein>
    <submittedName>
        <fullName evidence="3">Uncharacterized protein</fullName>
    </submittedName>
</protein>